<dbReference type="Proteomes" id="UP000003344">
    <property type="component" value="Unassembled WGS sequence"/>
</dbReference>
<dbReference type="AlphaFoldDB" id="D2ZZ99"/>
<name>D2ZZ99_NEIM2</name>
<evidence type="ECO:0000313" key="2">
    <source>
        <dbReference type="Proteomes" id="UP000003344"/>
    </source>
</evidence>
<organism evidence="1 2">
    <name type="scientific">Neisseria mucosa (strain ATCC 25996 / DSM 4631 / NCTC 10774 / M26)</name>
    <dbReference type="NCBI Taxonomy" id="546266"/>
    <lineage>
        <taxon>Bacteria</taxon>
        <taxon>Pseudomonadati</taxon>
        <taxon>Pseudomonadota</taxon>
        <taxon>Betaproteobacteria</taxon>
        <taxon>Neisseriales</taxon>
        <taxon>Neisseriaceae</taxon>
        <taxon>Neisseria</taxon>
    </lineage>
</organism>
<accession>D2ZZ99</accession>
<proteinExistence type="predicted"/>
<comment type="caution">
    <text evidence="1">The sequence shown here is derived from an EMBL/GenBank/DDBJ whole genome shotgun (WGS) entry which is preliminary data.</text>
</comment>
<gene>
    <name evidence="1" type="ORF">NEIMUCOT_05974</name>
</gene>
<evidence type="ECO:0000313" key="1">
    <source>
        <dbReference type="EMBL" id="EFC87601.1"/>
    </source>
</evidence>
<dbReference type="EMBL" id="ACDX02000017">
    <property type="protein sequence ID" value="EFC87601.1"/>
    <property type="molecule type" value="Genomic_DNA"/>
</dbReference>
<protein>
    <submittedName>
        <fullName evidence="1">Uncharacterized protein</fullName>
    </submittedName>
</protein>
<reference evidence="1 2" key="1">
    <citation type="submission" date="2009-10" db="EMBL/GenBank/DDBJ databases">
        <authorList>
            <person name="Weinstock G."/>
            <person name="Sodergren E."/>
            <person name="Clifton S."/>
            <person name="Fulton L."/>
            <person name="Fulton B."/>
            <person name="Courtney L."/>
            <person name="Fronick C."/>
            <person name="Harrison M."/>
            <person name="Strong C."/>
            <person name="Farmer C."/>
            <person name="Delahaunty K."/>
            <person name="Markovic C."/>
            <person name="Hall O."/>
            <person name="Minx P."/>
            <person name="Tomlinson C."/>
            <person name="Mitreva M."/>
            <person name="Nelson J."/>
            <person name="Hou S."/>
            <person name="Wollam A."/>
            <person name="Pepin K.H."/>
            <person name="Johnson M."/>
            <person name="Bhonagiri V."/>
            <person name="Nash W.E."/>
            <person name="Warren W."/>
            <person name="Chinwalla A."/>
            <person name="Mardis E.R."/>
            <person name="Wilson R.K."/>
        </authorList>
    </citation>
    <scope>NUCLEOTIDE SEQUENCE [LARGE SCALE GENOMIC DNA]</scope>
    <source>
        <strain evidence="2">ATCC 25996 / DSM 4631 / NCTC 10774 / M26</strain>
    </source>
</reference>
<sequence>MLPRLVVLSVLSAASSPCSDLNLIHYIEQKVGKIRKVSHFENEIEHKILVTYVIAKVSDSTARRGNTILV</sequence>